<dbReference type="EMBL" id="OR769223">
    <property type="protein sequence ID" value="WQJ53891.1"/>
    <property type="molecule type" value="Genomic_DNA"/>
</dbReference>
<protein>
    <recommendedName>
        <fullName evidence="3">Glutaredoxin</fullName>
    </recommendedName>
</protein>
<proteinExistence type="predicted"/>
<dbReference type="Proteomes" id="UP001358193">
    <property type="component" value="Segment"/>
</dbReference>
<name>A0ABZ0Z5C8_9CAUD</name>
<keyword evidence="2" id="KW-1185">Reference proteome</keyword>
<evidence type="ECO:0000313" key="1">
    <source>
        <dbReference type="EMBL" id="WQJ53891.1"/>
    </source>
</evidence>
<sequence>MEKILRVIETESCSVCQAYYIAYNQYHNSFDRYGRHDKIEHGFTDENEVMELKSCFEKIGIKHDTTITVDVFDITEIEQYPLPTIGVIFA</sequence>
<evidence type="ECO:0000313" key="2">
    <source>
        <dbReference type="Proteomes" id="UP001358193"/>
    </source>
</evidence>
<evidence type="ECO:0008006" key="3">
    <source>
        <dbReference type="Google" id="ProtNLM"/>
    </source>
</evidence>
<accession>A0ABZ0Z5C8</accession>
<organism evidence="1 2">
    <name type="scientific">phage Lak_Megaphage_Sonny</name>
    <dbReference type="NCBI Taxonomy" id="3109229"/>
    <lineage>
        <taxon>Viruses</taxon>
        <taxon>Duplodnaviria</taxon>
        <taxon>Heunggongvirae</taxon>
        <taxon>Uroviricota</taxon>
        <taxon>Caudoviricetes</taxon>
        <taxon>Caudoviricetes code 15 clade</taxon>
    </lineage>
</organism>
<reference evidence="1 2" key="1">
    <citation type="submission" date="2023-11" db="EMBL/GenBank/DDBJ databases">
        <authorList>
            <person name="Cook R."/>
            <person name="Crisci M."/>
            <person name="Pye H."/>
            <person name="Adriaenssens E."/>
            <person name="Santini J."/>
        </authorList>
    </citation>
    <scope>NUCLEOTIDE SEQUENCE [LARGE SCALE GENOMIC DNA]</scope>
    <source>
        <strain evidence="1">Lak_Megaphage_Sonny</strain>
    </source>
</reference>